<dbReference type="Gene3D" id="1.25.40.420">
    <property type="match status" value="1"/>
</dbReference>
<dbReference type="InterPro" id="IPR006652">
    <property type="entry name" value="Kelch_1"/>
</dbReference>
<dbReference type="Pfam" id="PF00651">
    <property type="entry name" value="BTB"/>
    <property type="match status" value="1"/>
</dbReference>
<comment type="caution">
    <text evidence="9">The sequence shown here is derived from an EMBL/GenBank/DDBJ whole genome shotgun (WGS) entry which is preliminary data.</text>
</comment>
<name>A0A8X6PI77_NEPPI</name>
<keyword evidence="10" id="KW-1185">Reference proteome</keyword>
<dbReference type="PANTHER" id="PTHR24412">
    <property type="entry name" value="KELCH PROTEIN"/>
    <property type="match status" value="1"/>
</dbReference>
<dbReference type="OrthoDB" id="191037at2759"/>
<dbReference type="Pfam" id="PF01344">
    <property type="entry name" value="Kelch_1"/>
    <property type="match status" value="1"/>
</dbReference>
<dbReference type="InterPro" id="IPR000210">
    <property type="entry name" value="BTB/POZ_dom"/>
</dbReference>
<dbReference type="PIRSF" id="PIRSF037037">
    <property type="entry name" value="Kelch-like_protein_gigaxonin"/>
    <property type="match status" value="1"/>
</dbReference>
<dbReference type="InterPro" id="IPR015915">
    <property type="entry name" value="Kelch-typ_b-propeller"/>
</dbReference>
<dbReference type="SMART" id="SM00612">
    <property type="entry name" value="Kelch"/>
    <property type="match status" value="6"/>
</dbReference>
<comment type="pathway">
    <text evidence="1">Protein modification; protein ubiquitination.</text>
</comment>
<dbReference type="Gene3D" id="2.120.10.80">
    <property type="entry name" value="Kelch-type beta propeller"/>
    <property type="match status" value="2"/>
</dbReference>
<evidence type="ECO:0000313" key="10">
    <source>
        <dbReference type="Proteomes" id="UP000887013"/>
    </source>
</evidence>
<evidence type="ECO:0000256" key="7">
    <source>
        <dbReference type="ARBA" id="ARBA00043912"/>
    </source>
</evidence>
<dbReference type="InterPro" id="IPR017096">
    <property type="entry name" value="BTB-kelch_protein"/>
</dbReference>
<dbReference type="Pfam" id="PF24681">
    <property type="entry name" value="Kelch_KLHDC2_KLHL20_DRC7"/>
    <property type="match status" value="1"/>
</dbReference>
<organism evidence="9 10">
    <name type="scientific">Nephila pilipes</name>
    <name type="common">Giant wood spider</name>
    <name type="synonym">Nephila maculata</name>
    <dbReference type="NCBI Taxonomy" id="299642"/>
    <lineage>
        <taxon>Eukaryota</taxon>
        <taxon>Metazoa</taxon>
        <taxon>Ecdysozoa</taxon>
        <taxon>Arthropoda</taxon>
        <taxon>Chelicerata</taxon>
        <taxon>Arachnida</taxon>
        <taxon>Araneae</taxon>
        <taxon>Araneomorphae</taxon>
        <taxon>Entelegynae</taxon>
        <taxon>Araneoidea</taxon>
        <taxon>Nephilidae</taxon>
        <taxon>Nephila</taxon>
    </lineage>
</organism>
<dbReference type="PRINTS" id="PR00501">
    <property type="entry name" value="KELCHREPEAT"/>
</dbReference>
<keyword evidence="6" id="KW-0009">Actin-binding</keyword>
<dbReference type="EMBL" id="BMAW01021241">
    <property type="protein sequence ID" value="GFT72042.1"/>
    <property type="molecule type" value="Genomic_DNA"/>
</dbReference>
<dbReference type="InterPro" id="IPR011705">
    <property type="entry name" value="BACK"/>
</dbReference>
<evidence type="ECO:0000313" key="9">
    <source>
        <dbReference type="EMBL" id="GFT72042.1"/>
    </source>
</evidence>
<evidence type="ECO:0000256" key="1">
    <source>
        <dbReference type="ARBA" id="ARBA00004906"/>
    </source>
</evidence>
<dbReference type="SMART" id="SM00875">
    <property type="entry name" value="BACK"/>
    <property type="match status" value="1"/>
</dbReference>
<evidence type="ECO:0000256" key="4">
    <source>
        <dbReference type="ARBA" id="ARBA00022737"/>
    </source>
</evidence>
<reference evidence="9" key="1">
    <citation type="submission" date="2020-08" db="EMBL/GenBank/DDBJ databases">
        <title>Multicomponent nature underlies the extraordinary mechanical properties of spider dragline silk.</title>
        <authorList>
            <person name="Kono N."/>
            <person name="Nakamura H."/>
            <person name="Mori M."/>
            <person name="Yoshida Y."/>
            <person name="Ohtoshi R."/>
            <person name="Malay A.D."/>
            <person name="Moran D.A.P."/>
            <person name="Tomita M."/>
            <person name="Numata K."/>
            <person name="Arakawa K."/>
        </authorList>
    </citation>
    <scope>NUCLEOTIDE SEQUENCE</scope>
</reference>
<sequence length="589" mass="66546">MSDFKKQQLIIFKELLDSNDLVNVTLRTNDGGQQMVHLEILAAVSPYFRRLINSSKNGMWETITVPDTSKDTLVEIINYIYSGKVCLREDKVKALIDSAEILGIPGIIKLCKRFLSSNITVANCVDRYNFANSYQYLDLRGKSLKFILNNFEDVYKSNAQFGELEIDDLVAILSSDNLNVKDEETVYWAMLKWLDTDVSSRSYHLSNILRCVRIGLCSFKFFEDHIWTNELISKNEDCQGIMFQGSQLFADLQNGDSPQVVYDLHHPFLRPRVPNEIIFVMGGWSAGSATNIMETYDCKTQRWFLSLYSDSIPRAYHGMIWHQKRIYVIGGFDGNQCFNSVRCFDPVTHAWEEKGCMYVQRCYVSVAVVGEYLYALGGYDGHRRNKSCERYDSAKNQWSFISNMHNIRSDASADTLEGKIYIAGGFNGTQVLDSAECYDPATDEWTLIPNMNTPRSGVKVVAYRNYLFVIGGFNGSNRLSTGTSVERYDKVTRMWTFVAPMLGPRSNFATAIINDMLYVIGGFNGTGLSTIASAELYDPLTNSWKSVTDLNLNRSALAACRVSNISSAAEYSYIGNVMFEESVNDSSSS</sequence>
<keyword evidence="4" id="KW-0677">Repeat</keyword>
<evidence type="ECO:0000256" key="2">
    <source>
        <dbReference type="ARBA" id="ARBA00013699"/>
    </source>
</evidence>
<dbReference type="PROSITE" id="PS50097">
    <property type="entry name" value="BTB"/>
    <property type="match status" value="1"/>
</dbReference>
<gene>
    <name evidence="9" type="primary">KLHL10</name>
    <name evidence="9" type="ORF">NPIL_133071</name>
</gene>
<evidence type="ECO:0000259" key="8">
    <source>
        <dbReference type="PROSITE" id="PS50097"/>
    </source>
</evidence>
<feature type="domain" description="BTB" evidence="8">
    <location>
        <begin position="22"/>
        <end position="89"/>
    </location>
</feature>
<accession>A0A8X6PI77</accession>
<dbReference type="Pfam" id="PF07707">
    <property type="entry name" value="BACK"/>
    <property type="match status" value="1"/>
</dbReference>
<evidence type="ECO:0000256" key="3">
    <source>
        <dbReference type="ARBA" id="ARBA00022441"/>
    </source>
</evidence>
<dbReference type="Proteomes" id="UP000887013">
    <property type="component" value="Unassembled WGS sequence"/>
</dbReference>
<dbReference type="Gene3D" id="3.30.710.10">
    <property type="entry name" value="Potassium Channel Kv1.1, Chain A"/>
    <property type="match status" value="1"/>
</dbReference>
<dbReference type="PANTHER" id="PTHR24412:SF172">
    <property type="entry name" value="KELCH-LIKE PROTEIN 10"/>
    <property type="match status" value="1"/>
</dbReference>
<dbReference type="GO" id="GO:0003779">
    <property type="term" value="F:actin binding"/>
    <property type="evidence" value="ECO:0007669"/>
    <property type="project" value="UniProtKB-KW"/>
</dbReference>
<dbReference type="InterPro" id="IPR011333">
    <property type="entry name" value="SKP1/BTB/POZ_sf"/>
</dbReference>
<keyword evidence="5" id="KW-0833">Ubl conjugation pathway</keyword>
<dbReference type="SMART" id="SM00225">
    <property type="entry name" value="BTB"/>
    <property type="match status" value="1"/>
</dbReference>
<proteinExistence type="predicted"/>
<dbReference type="AlphaFoldDB" id="A0A8X6PI77"/>
<dbReference type="SUPFAM" id="SSF117281">
    <property type="entry name" value="Kelch motif"/>
    <property type="match status" value="2"/>
</dbReference>
<evidence type="ECO:0000256" key="6">
    <source>
        <dbReference type="ARBA" id="ARBA00023203"/>
    </source>
</evidence>
<dbReference type="FunFam" id="1.25.40.420:FF:000001">
    <property type="entry name" value="Kelch-like family member 12"/>
    <property type="match status" value="1"/>
</dbReference>
<dbReference type="SUPFAM" id="SSF54695">
    <property type="entry name" value="POZ domain"/>
    <property type="match status" value="1"/>
</dbReference>
<keyword evidence="3" id="KW-0880">Kelch repeat</keyword>
<comment type="function">
    <text evidence="7">Probable substrate-specific adapter of an E3 ubiquitin-protein ligase complex which mediates the ubiquitination and subsequent proteasomal degradation of target proteins. May have a role in synapse differentiation and growth.</text>
</comment>
<evidence type="ECO:0000256" key="5">
    <source>
        <dbReference type="ARBA" id="ARBA00022786"/>
    </source>
</evidence>
<protein>
    <recommendedName>
        <fullName evidence="2">Kelch-like protein diablo</fullName>
    </recommendedName>
</protein>